<reference evidence="2 3" key="1">
    <citation type="submission" date="2020-08" db="EMBL/GenBank/DDBJ databases">
        <title>Aphidius gifuensis genome sequencing and assembly.</title>
        <authorList>
            <person name="Du Z."/>
        </authorList>
    </citation>
    <scope>NUCLEOTIDE SEQUENCE [LARGE SCALE GENOMIC DNA]</scope>
    <source>
        <strain evidence="2">YNYX2018</strain>
        <tissue evidence="2">Adults</tissue>
    </source>
</reference>
<dbReference type="GO" id="GO:0005789">
    <property type="term" value="C:endoplasmic reticulum membrane"/>
    <property type="evidence" value="ECO:0007669"/>
    <property type="project" value="TreeGrafter"/>
</dbReference>
<evidence type="ECO:0000313" key="3">
    <source>
        <dbReference type="Proteomes" id="UP000639338"/>
    </source>
</evidence>
<dbReference type="Proteomes" id="UP000639338">
    <property type="component" value="Unassembled WGS sequence"/>
</dbReference>
<dbReference type="InterPro" id="IPR052384">
    <property type="entry name" value="TMTC_O-mannosyltransferase"/>
</dbReference>
<name>A0A835CWP5_APHGI</name>
<evidence type="ECO:0000256" key="1">
    <source>
        <dbReference type="PROSITE-ProRule" id="PRU00339"/>
    </source>
</evidence>
<dbReference type="PANTHER" id="PTHR44216:SF3">
    <property type="entry name" value="PROTEIN O-MANNOSYL-TRANSFERASE TMTC2"/>
    <property type="match status" value="1"/>
</dbReference>
<dbReference type="PROSITE" id="PS50005">
    <property type="entry name" value="TPR"/>
    <property type="match status" value="1"/>
</dbReference>
<dbReference type="Gene3D" id="1.25.40.10">
    <property type="entry name" value="Tetratricopeptide repeat domain"/>
    <property type="match status" value="1"/>
</dbReference>
<dbReference type="SUPFAM" id="SSF48452">
    <property type="entry name" value="TPR-like"/>
    <property type="match status" value="1"/>
</dbReference>
<keyword evidence="1" id="KW-0802">TPR repeat</keyword>
<feature type="repeat" description="TPR" evidence="1">
    <location>
        <begin position="45"/>
        <end position="78"/>
    </location>
</feature>
<dbReference type="InterPro" id="IPR011990">
    <property type="entry name" value="TPR-like_helical_dom_sf"/>
</dbReference>
<dbReference type="InterPro" id="IPR019734">
    <property type="entry name" value="TPR_rpt"/>
</dbReference>
<dbReference type="SMART" id="SM00028">
    <property type="entry name" value="TPR"/>
    <property type="match status" value="1"/>
</dbReference>
<evidence type="ECO:0000313" key="2">
    <source>
        <dbReference type="EMBL" id="KAF7998569.1"/>
    </source>
</evidence>
<protein>
    <submittedName>
        <fullName evidence="2">Uncharacterized protein</fullName>
    </submittedName>
</protein>
<dbReference type="OrthoDB" id="1658288at2759"/>
<sequence length="82" mass="9346">MAPKTLRRNMDWHDEESLCRSVLHVNPPKVNTKISPIKISLLLFSIVYRNLGSILSSQGKLAEAEEAFIQALRYRPNIVDVL</sequence>
<dbReference type="EMBL" id="JACMRX010000001">
    <property type="protein sequence ID" value="KAF7998569.1"/>
    <property type="molecule type" value="Genomic_DNA"/>
</dbReference>
<dbReference type="AlphaFoldDB" id="A0A835CWP5"/>
<accession>A0A835CWP5</accession>
<dbReference type="GO" id="GO:0000030">
    <property type="term" value="F:mannosyltransferase activity"/>
    <property type="evidence" value="ECO:0007669"/>
    <property type="project" value="TreeGrafter"/>
</dbReference>
<keyword evidence="3" id="KW-1185">Reference proteome</keyword>
<dbReference type="PANTHER" id="PTHR44216">
    <property type="entry name" value="PROTEIN O-MANNOSYL-TRANSFERASE TMTC2"/>
    <property type="match status" value="1"/>
</dbReference>
<comment type="caution">
    <text evidence="2">The sequence shown here is derived from an EMBL/GenBank/DDBJ whole genome shotgun (WGS) entry which is preliminary data.</text>
</comment>
<proteinExistence type="predicted"/>
<dbReference type="GO" id="GO:0035269">
    <property type="term" value="P:protein O-linked glycosylation via mannose"/>
    <property type="evidence" value="ECO:0007669"/>
    <property type="project" value="TreeGrafter"/>
</dbReference>
<gene>
    <name evidence="2" type="ORF">HCN44_010977</name>
</gene>
<organism evidence="2 3">
    <name type="scientific">Aphidius gifuensis</name>
    <name type="common">Parasitoid wasp</name>
    <dbReference type="NCBI Taxonomy" id="684658"/>
    <lineage>
        <taxon>Eukaryota</taxon>
        <taxon>Metazoa</taxon>
        <taxon>Ecdysozoa</taxon>
        <taxon>Arthropoda</taxon>
        <taxon>Hexapoda</taxon>
        <taxon>Insecta</taxon>
        <taxon>Pterygota</taxon>
        <taxon>Neoptera</taxon>
        <taxon>Endopterygota</taxon>
        <taxon>Hymenoptera</taxon>
        <taxon>Apocrita</taxon>
        <taxon>Ichneumonoidea</taxon>
        <taxon>Braconidae</taxon>
        <taxon>Aphidiinae</taxon>
        <taxon>Aphidius</taxon>
    </lineage>
</organism>